<evidence type="ECO:0000256" key="1">
    <source>
        <dbReference type="SAM" id="MobiDB-lite"/>
    </source>
</evidence>
<evidence type="ECO:0000313" key="2">
    <source>
        <dbReference type="EMBL" id="RDW23361.1"/>
    </source>
</evidence>
<evidence type="ECO:0000313" key="3">
    <source>
        <dbReference type="Proteomes" id="UP000256601"/>
    </source>
</evidence>
<reference evidence="2 3" key="1">
    <citation type="submission" date="2018-07" db="EMBL/GenBank/DDBJ databases">
        <title>Draft Genome Assemblies for Five Robust Yarrowia lipolytica Strains Exhibiting High Lipid Production and Pentose Sugar Utilization and Sugar Alcohol Secretion from Undetoxified Lignocellulosic Biomass Hydrolysates.</title>
        <authorList>
            <consortium name="DOE Joint Genome Institute"/>
            <person name="Walker C."/>
            <person name="Ryu S."/>
            <person name="Na H."/>
            <person name="Zane M."/>
            <person name="LaButti K."/>
            <person name="Lipzen A."/>
            <person name="Haridas S."/>
            <person name="Barry K."/>
            <person name="Grigoriev I.V."/>
            <person name="Quarterman J."/>
            <person name="Slininger P."/>
            <person name="Dien B."/>
            <person name="Trinh C.T."/>
        </authorList>
    </citation>
    <scope>NUCLEOTIDE SEQUENCE [LARGE SCALE GENOMIC DNA]</scope>
    <source>
        <strain evidence="2 3">YB392</strain>
    </source>
</reference>
<proteinExistence type="predicted"/>
<feature type="region of interest" description="Disordered" evidence="1">
    <location>
        <begin position="1"/>
        <end position="30"/>
    </location>
</feature>
<dbReference type="EMBL" id="KZ859090">
    <property type="protein sequence ID" value="RDW23361.1"/>
    <property type="molecule type" value="Genomic_DNA"/>
</dbReference>
<protein>
    <submittedName>
        <fullName evidence="2">Uncharacterized protein</fullName>
    </submittedName>
</protein>
<sequence>MRGNMTRPRQDRDKTKTTKTKPRRPVETTPKCLVQNGLREEHQGSKKLTVKHKAKHQRLHKAKKTTTQASRFCFSAESGVMFPPVMRAKVHLGLGGSMVSTLCGVGYVFAETLWCSIVHEKTKYFVHRVPNKGLRRRQLFCVFFRHRASCWSVLCGRVEDDEKYKKATVKSSGTKKKKTNLDQALGQVSALVKVEVGVEKASARVTAKLQTGCKVGNNA</sequence>
<gene>
    <name evidence="2" type="ORF">B0I71DRAFT_13810</name>
</gene>
<accession>A0A371BZ63</accession>
<name>A0A371BZ63_YARLL</name>
<dbReference type="Proteomes" id="UP000256601">
    <property type="component" value="Unassembled WGS sequence"/>
</dbReference>
<dbReference type="VEuPathDB" id="FungiDB:YALI1_D22018g"/>
<organism evidence="2 3">
    <name type="scientific">Yarrowia lipolytica</name>
    <name type="common">Candida lipolytica</name>
    <dbReference type="NCBI Taxonomy" id="4952"/>
    <lineage>
        <taxon>Eukaryota</taxon>
        <taxon>Fungi</taxon>
        <taxon>Dikarya</taxon>
        <taxon>Ascomycota</taxon>
        <taxon>Saccharomycotina</taxon>
        <taxon>Dipodascomycetes</taxon>
        <taxon>Dipodascales</taxon>
        <taxon>Dipodascales incertae sedis</taxon>
        <taxon>Yarrowia</taxon>
    </lineage>
</organism>
<dbReference type="AlphaFoldDB" id="A0A371BZ63"/>